<accession>A0A6G3UA01</accession>
<organism evidence="3">
    <name type="scientific">Streptomyces sp. SID7958</name>
    <dbReference type="NCBI Taxonomy" id="2706093"/>
    <lineage>
        <taxon>Bacteria</taxon>
        <taxon>Bacillati</taxon>
        <taxon>Actinomycetota</taxon>
        <taxon>Actinomycetes</taxon>
        <taxon>Kitasatosporales</taxon>
        <taxon>Streptomycetaceae</taxon>
        <taxon>Streptomyces</taxon>
    </lineage>
</organism>
<feature type="chain" id="PRO_5026219053" evidence="1">
    <location>
        <begin position="38"/>
        <end position="88"/>
    </location>
</feature>
<dbReference type="PROSITE" id="PS51318">
    <property type="entry name" value="TAT"/>
    <property type="match status" value="1"/>
</dbReference>
<dbReference type="InterPro" id="IPR001223">
    <property type="entry name" value="Glyco_hydro18_cat"/>
</dbReference>
<dbReference type="PROSITE" id="PS51910">
    <property type="entry name" value="GH18_2"/>
    <property type="match status" value="1"/>
</dbReference>
<proteinExistence type="predicted"/>
<feature type="non-terminal residue" evidence="3">
    <location>
        <position position="88"/>
    </location>
</feature>
<dbReference type="EMBL" id="JAAGMU010001432">
    <property type="protein sequence ID" value="NEC83027.1"/>
    <property type="molecule type" value="Genomic_DNA"/>
</dbReference>
<dbReference type="InterPro" id="IPR017853">
    <property type="entry name" value="GH"/>
</dbReference>
<evidence type="ECO:0000256" key="1">
    <source>
        <dbReference type="SAM" id="SignalP"/>
    </source>
</evidence>
<gene>
    <name evidence="3" type="ORF">G3I38_28265</name>
</gene>
<dbReference type="InterPro" id="IPR006311">
    <property type="entry name" value="TAT_signal"/>
</dbReference>
<dbReference type="GO" id="GO:0005975">
    <property type="term" value="P:carbohydrate metabolic process"/>
    <property type="evidence" value="ECO:0007669"/>
    <property type="project" value="InterPro"/>
</dbReference>
<evidence type="ECO:0000259" key="2">
    <source>
        <dbReference type="PROSITE" id="PS51910"/>
    </source>
</evidence>
<name>A0A6G3UA01_9ACTN</name>
<dbReference type="AlphaFoldDB" id="A0A6G3UA01"/>
<dbReference type="Gene3D" id="3.20.20.80">
    <property type="entry name" value="Glycosidases"/>
    <property type="match status" value="1"/>
</dbReference>
<feature type="signal peptide" evidence="1">
    <location>
        <begin position="1"/>
        <end position="37"/>
    </location>
</feature>
<reference evidence="3" key="1">
    <citation type="submission" date="2020-01" db="EMBL/GenBank/DDBJ databases">
        <title>Insect and environment-associated Actinomycetes.</title>
        <authorList>
            <person name="Currrie C."/>
            <person name="Chevrette M."/>
            <person name="Carlson C."/>
            <person name="Stubbendieck R."/>
            <person name="Wendt-Pienkowski E."/>
        </authorList>
    </citation>
    <scope>NUCLEOTIDE SEQUENCE</scope>
    <source>
        <strain evidence="3">SID7958</strain>
    </source>
</reference>
<dbReference type="SUPFAM" id="SSF51445">
    <property type="entry name" value="(Trans)glycosidases"/>
    <property type="match status" value="1"/>
</dbReference>
<comment type="caution">
    <text evidence="3">The sequence shown here is derived from an EMBL/GenBank/DDBJ whole genome shotgun (WGS) entry which is preliminary data.</text>
</comment>
<keyword evidence="1" id="KW-0732">Signal</keyword>
<protein>
    <submittedName>
        <fullName evidence="3">Chitinase</fullName>
    </submittedName>
</protein>
<feature type="domain" description="GH18" evidence="2">
    <location>
        <begin position="48"/>
        <end position="88"/>
    </location>
</feature>
<sequence>MPSPHRPRTLRALLSTACAAVLGAGLLAGAGTPAATAATSAQEAAAGSKVIGYFTEWGTYDRSYLVKDIDTSGSAEKLTHINYAFGNV</sequence>
<evidence type="ECO:0000313" key="3">
    <source>
        <dbReference type="EMBL" id="NEC83027.1"/>
    </source>
</evidence>